<comment type="caution">
    <text evidence="1">The sequence shown here is derived from an EMBL/GenBank/DDBJ whole genome shotgun (WGS) entry which is preliminary data.</text>
</comment>
<dbReference type="PANTHER" id="PTHR36215">
    <property type="entry name" value="BLL4998 PROTEIN"/>
    <property type="match status" value="1"/>
</dbReference>
<sequence>MDAAWSLWRDMAKQDSKPKIGESEKITINLGLIDLGQIDLLVQEGFYSNRTDLIRTAIRNQLGTHADVVKQTVARKSLVLGMQHYSRADLEAIQAAGQRLQIQVLGLASIASDVSVELALATIESIFVLGALHASTVVKTALAGRIH</sequence>
<accession>A0AB38CE09</accession>
<dbReference type="Pfam" id="PF17723">
    <property type="entry name" value="RHH_8"/>
    <property type="match status" value="1"/>
</dbReference>
<dbReference type="CDD" id="cd22231">
    <property type="entry name" value="RHH_NikR_HicB-like"/>
    <property type="match status" value="1"/>
</dbReference>
<dbReference type="InterPro" id="IPR010985">
    <property type="entry name" value="Ribbon_hlx_hlx"/>
</dbReference>
<dbReference type="GO" id="GO:0006355">
    <property type="term" value="P:regulation of DNA-templated transcription"/>
    <property type="evidence" value="ECO:0007669"/>
    <property type="project" value="InterPro"/>
</dbReference>
<dbReference type="Proteomes" id="UP000182489">
    <property type="component" value="Unassembled WGS sequence"/>
</dbReference>
<gene>
    <name evidence="1" type="ORF">SAMN03097694_4737</name>
</gene>
<proteinExistence type="predicted"/>
<evidence type="ECO:0000313" key="1">
    <source>
        <dbReference type="EMBL" id="SFY14168.1"/>
    </source>
</evidence>
<dbReference type="PANTHER" id="PTHR36215:SF1">
    <property type="entry name" value="BLL4998 PROTEIN"/>
    <property type="match status" value="1"/>
</dbReference>
<organism evidence="1 2">
    <name type="scientific">Janthinobacterium lividum</name>
    <dbReference type="NCBI Taxonomy" id="29581"/>
    <lineage>
        <taxon>Bacteria</taxon>
        <taxon>Pseudomonadati</taxon>
        <taxon>Pseudomonadota</taxon>
        <taxon>Betaproteobacteria</taxon>
        <taxon>Burkholderiales</taxon>
        <taxon>Oxalobacteraceae</taxon>
        <taxon>Janthinobacterium</taxon>
    </lineage>
</organism>
<evidence type="ECO:0000313" key="2">
    <source>
        <dbReference type="Proteomes" id="UP000182489"/>
    </source>
</evidence>
<dbReference type="InterPro" id="IPR041088">
    <property type="entry name" value="RHH_8"/>
</dbReference>
<evidence type="ECO:0008006" key="3">
    <source>
        <dbReference type="Google" id="ProtNLM"/>
    </source>
</evidence>
<name>A0AB38CE09_9BURK</name>
<protein>
    <recommendedName>
        <fullName evidence="3">CopG family transcriptional regulator</fullName>
    </recommendedName>
</protein>
<dbReference type="SUPFAM" id="SSF47598">
    <property type="entry name" value="Ribbon-helix-helix"/>
    <property type="match status" value="1"/>
</dbReference>
<dbReference type="AlphaFoldDB" id="A0AB38CE09"/>
<reference evidence="1 2" key="1">
    <citation type="submission" date="2016-11" db="EMBL/GenBank/DDBJ databases">
        <authorList>
            <person name="Varghese N."/>
            <person name="Submissions S."/>
        </authorList>
    </citation>
    <scope>NUCLEOTIDE SEQUENCE [LARGE SCALE GENOMIC DNA]</scope>
    <source>
        <strain evidence="1 2">NFR18</strain>
    </source>
</reference>
<dbReference type="EMBL" id="FPKH01000006">
    <property type="protein sequence ID" value="SFY14168.1"/>
    <property type="molecule type" value="Genomic_DNA"/>
</dbReference>